<comment type="function">
    <text evidence="1 8">Involved in DNA repair and RecF pathway recombination.</text>
</comment>
<proteinExistence type="inferred from homology"/>
<dbReference type="EMBL" id="JH109152">
    <property type="protein sequence ID" value="EGW22323.1"/>
    <property type="molecule type" value="Genomic_DNA"/>
</dbReference>
<dbReference type="SUPFAM" id="SSF50249">
    <property type="entry name" value="Nucleic acid-binding proteins"/>
    <property type="match status" value="1"/>
</dbReference>
<dbReference type="InterPro" id="IPR012340">
    <property type="entry name" value="NA-bd_OB-fold"/>
</dbReference>
<keyword evidence="6 8" id="KW-0234">DNA repair</keyword>
<dbReference type="STRING" id="697282.Mettu_1133"/>
<dbReference type="Proteomes" id="UP000004664">
    <property type="component" value="Unassembled WGS sequence"/>
</dbReference>
<dbReference type="Gene3D" id="2.40.50.140">
    <property type="entry name" value="Nucleic acid-binding proteins"/>
    <property type="match status" value="1"/>
</dbReference>
<keyword evidence="4 8" id="KW-0227">DNA damage</keyword>
<dbReference type="SUPFAM" id="SSF57863">
    <property type="entry name" value="ArfGap/RecO-like zinc finger"/>
    <property type="match status" value="1"/>
</dbReference>
<dbReference type="AlphaFoldDB" id="G3ISF3"/>
<evidence type="ECO:0000259" key="9">
    <source>
        <dbReference type="Pfam" id="PF11967"/>
    </source>
</evidence>
<reference evidence="10 11" key="1">
    <citation type="submission" date="2011-06" db="EMBL/GenBank/DDBJ databases">
        <title>Genomic sequence of Methylobacter tundripaludum SV96.</title>
        <authorList>
            <consortium name="US DOE Joint Genome Institute"/>
            <person name="Lucas S."/>
            <person name="Han J."/>
            <person name="Lapidus A."/>
            <person name="Cheng J.-F."/>
            <person name="Goodwin L."/>
            <person name="Pitluck S."/>
            <person name="Held B."/>
            <person name="Detter J.C."/>
            <person name="Han C."/>
            <person name="Tapia R."/>
            <person name="Land M."/>
            <person name="Hauser L."/>
            <person name="Kyrpides N."/>
            <person name="Ivanova N."/>
            <person name="Ovchinnikova G."/>
            <person name="Pagani I."/>
            <person name="Klotz M.G."/>
            <person name="Dispirito A.A."/>
            <person name="Murrell J.C."/>
            <person name="Dunfield P."/>
            <person name="Kalyuzhnaya M.G."/>
            <person name="Svenning M."/>
            <person name="Trotsenko Y.A."/>
            <person name="Stein L.Y."/>
            <person name="Woyke T."/>
        </authorList>
    </citation>
    <scope>NUCLEOTIDE SEQUENCE [LARGE SCALE GENOMIC DNA]</scope>
    <source>
        <strain evidence="11">ATCC BAA-1195 / DSM 17260 / SV96</strain>
    </source>
</reference>
<dbReference type="HOGENOM" id="CLU_066645_1_0_6"/>
<feature type="domain" description="DNA replication/recombination mediator RecO N-terminal" evidence="9">
    <location>
        <begin position="17"/>
        <end position="92"/>
    </location>
</feature>
<evidence type="ECO:0000256" key="1">
    <source>
        <dbReference type="ARBA" id="ARBA00003065"/>
    </source>
</evidence>
<evidence type="ECO:0000256" key="5">
    <source>
        <dbReference type="ARBA" id="ARBA00023172"/>
    </source>
</evidence>
<dbReference type="HAMAP" id="MF_00201">
    <property type="entry name" value="RecO"/>
    <property type="match status" value="1"/>
</dbReference>
<dbReference type="InterPro" id="IPR003717">
    <property type="entry name" value="RecO"/>
</dbReference>
<sequence>MNEPCKAWALMTESAVYLQPAFILRHRKYRETSLIIDVLTRDFGRISLLAKGVRKAKSKTAGMLQPFIPLLVSYFGKAELKTLTDVEMIQPFSEIKGLALYCGFYINELVGYFLHKYDPHPEVFGHYGECLSCLSDGPNVEAALRQFELNLMECAGYGLQLEYDDNESPIESLKKYEFNAGKGAVEVVDGPFSGKTLLALSSGELTDPQVLSEAKTLMRTVIDVYLQGRQLKSRAVINKVFATAQRLDQ</sequence>
<evidence type="ECO:0000256" key="3">
    <source>
        <dbReference type="ARBA" id="ARBA00021310"/>
    </source>
</evidence>
<dbReference type="PANTHER" id="PTHR33991:SF1">
    <property type="entry name" value="DNA REPAIR PROTEIN RECO"/>
    <property type="match status" value="1"/>
</dbReference>
<dbReference type="eggNOG" id="COG1381">
    <property type="taxonomic scope" value="Bacteria"/>
</dbReference>
<comment type="similarity">
    <text evidence="2 8">Belongs to the RecO family.</text>
</comment>
<dbReference type="PANTHER" id="PTHR33991">
    <property type="entry name" value="DNA REPAIR PROTEIN RECO"/>
    <property type="match status" value="1"/>
</dbReference>
<protein>
    <recommendedName>
        <fullName evidence="3 8">DNA repair protein RecO</fullName>
    </recommendedName>
    <alternativeName>
        <fullName evidence="7 8">Recombination protein O</fullName>
    </alternativeName>
</protein>
<evidence type="ECO:0000256" key="8">
    <source>
        <dbReference type="HAMAP-Rule" id="MF_00201"/>
    </source>
</evidence>
<dbReference type="Pfam" id="PF11967">
    <property type="entry name" value="RecO_N"/>
    <property type="match status" value="1"/>
</dbReference>
<dbReference type="NCBIfam" id="TIGR00613">
    <property type="entry name" value="reco"/>
    <property type="match status" value="1"/>
</dbReference>
<dbReference type="Pfam" id="PF02565">
    <property type="entry name" value="RecO_C"/>
    <property type="match status" value="1"/>
</dbReference>
<dbReference type="GO" id="GO:0006302">
    <property type="term" value="P:double-strand break repair"/>
    <property type="evidence" value="ECO:0007669"/>
    <property type="project" value="TreeGrafter"/>
</dbReference>
<keyword evidence="5 8" id="KW-0233">DNA recombination</keyword>
<dbReference type="InterPro" id="IPR037278">
    <property type="entry name" value="ARFGAP/RecO"/>
</dbReference>
<evidence type="ECO:0000313" key="10">
    <source>
        <dbReference type="EMBL" id="EGW22323.1"/>
    </source>
</evidence>
<accession>G3ISF3</accession>
<dbReference type="GO" id="GO:0043590">
    <property type="term" value="C:bacterial nucleoid"/>
    <property type="evidence" value="ECO:0007669"/>
    <property type="project" value="TreeGrafter"/>
</dbReference>
<evidence type="ECO:0000256" key="2">
    <source>
        <dbReference type="ARBA" id="ARBA00007452"/>
    </source>
</evidence>
<evidence type="ECO:0000256" key="4">
    <source>
        <dbReference type="ARBA" id="ARBA00022763"/>
    </source>
</evidence>
<dbReference type="GO" id="GO:0006310">
    <property type="term" value="P:DNA recombination"/>
    <property type="evidence" value="ECO:0007669"/>
    <property type="project" value="UniProtKB-UniRule"/>
</dbReference>
<name>G3ISF3_METTV</name>
<dbReference type="Gene3D" id="1.20.1440.120">
    <property type="entry name" value="Recombination protein O, C-terminal domain"/>
    <property type="match status" value="1"/>
</dbReference>
<evidence type="ECO:0000256" key="6">
    <source>
        <dbReference type="ARBA" id="ARBA00023204"/>
    </source>
</evidence>
<dbReference type="InterPro" id="IPR042242">
    <property type="entry name" value="RecO_C"/>
</dbReference>
<dbReference type="InterPro" id="IPR022572">
    <property type="entry name" value="DNA_rep/recomb_RecO_N"/>
</dbReference>
<evidence type="ECO:0000313" key="11">
    <source>
        <dbReference type="Proteomes" id="UP000004664"/>
    </source>
</evidence>
<evidence type="ECO:0000256" key="7">
    <source>
        <dbReference type="ARBA" id="ARBA00033409"/>
    </source>
</evidence>
<keyword evidence="11" id="KW-1185">Reference proteome</keyword>
<organism evidence="10 11">
    <name type="scientific">Methylobacter tundripaludum (strain ATCC BAA-1195 / DSM 17260 / SV96)</name>
    <dbReference type="NCBI Taxonomy" id="697282"/>
    <lineage>
        <taxon>Bacteria</taxon>
        <taxon>Pseudomonadati</taxon>
        <taxon>Pseudomonadota</taxon>
        <taxon>Gammaproteobacteria</taxon>
        <taxon>Methylococcales</taxon>
        <taxon>Methylococcaceae</taxon>
        <taxon>Methylobacter</taxon>
    </lineage>
</organism>
<gene>
    <name evidence="8" type="primary">recO</name>
    <name evidence="10" type="ORF">Mettu_1133</name>
</gene>